<keyword evidence="2" id="KW-1185">Reference proteome</keyword>
<reference evidence="1" key="3">
    <citation type="submission" date="2022-06" db="UniProtKB">
        <authorList>
            <consortium name="EnsemblPlants"/>
        </authorList>
    </citation>
    <scope>IDENTIFICATION</scope>
</reference>
<name>A0A8R7PFE9_TRIUA</name>
<proteinExistence type="predicted"/>
<dbReference type="AlphaFoldDB" id="A0A8R7PFE9"/>
<dbReference type="EnsemblPlants" id="TuG1812G0200003357.01.T06">
    <property type="protein sequence ID" value="TuG1812G0200003357.01.T06"/>
    <property type="gene ID" value="TuG1812G0200003357.01"/>
</dbReference>
<evidence type="ECO:0000313" key="1">
    <source>
        <dbReference type="EnsemblPlants" id="TuG1812G0200003357.01.T06"/>
    </source>
</evidence>
<dbReference type="Gramene" id="TuG1812G0200003357.01.T06">
    <property type="protein sequence ID" value="TuG1812G0200003357.01.T06"/>
    <property type="gene ID" value="TuG1812G0200003357.01"/>
</dbReference>
<reference evidence="2" key="1">
    <citation type="journal article" date="2013" name="Nature">
        <title>Draft genome of the wheat A-genome progenitor Triticum urartu.</title>
        <authorList>
            <person name="Ling H.Q."/>
            <person name="Zhao S."/>
            <person name="Liu D."/>
            <person name="Wang J."/>
            <person name="Sun H."/>
            <person name="Zhang C."/>
            <person name="Fan H."/>
            <person name="Li D."/>
            <person name="Dong L."/>
            <person name="Tao Y."/>
            <person name="Gao C."/>
            <person name="Wu H."/>
            <person name="Li Y."/>
            <person name="Cui Y."/>
            <person name="Guo X."/>
            <person name="Zheng S."/>
            <person name="Wang B."/>
            <person name="Yu K."/>
            <person name="Liang Q."/>
            <person name="Yang W."/>
            <person name="Lou X."/>
            <person name="Chen J."/>
            <person name="Feng M."/>
            <person name="Jian J."/>
            <person name="Zhang X."/>
            <person name="Luo G."/>
            <person name="Jiang Y."/>
            <person name="Liu J."/>
            <person name="Wang Z."/>
            <person name="Sha Y."/>
            <person name="Zhang B."/>
            <person name="Wu H."/>
            <person name="Tang D."/>
            <person name="Shen Q."/>
            <person name="Xue P."/>
            <person name="Zou S."/>
            <person name="Wang X."/>
            <person name="Liu X."/>
            <person name="Wang F."/>
            <person name="Yang Y."/>
            <person name="An X."/>
            <person name="Dong Z."/>
            <person name="Zhang K."/>
            <person name="Zhang X."/>
            <person name="Luo M.C."/>
            <person name="Dvorak J."/>
            <person name="Tong Y."/>
            <person name="Wang J."/>
            <person name="Yang H."/>
            <person name="Li Z."/>
            <person name="Wang D."/>
            <person name="Zhang A."/>
            <person name="Wang J."/>
        </authorList>
    </citation>
    <scope>NUCLEOTIDE SEQUENCE</scope>
    <source>
        <strain evidence="2">cv. G1812</strain>
    </source>
</reference>
<reference evidence="1" key="2">
    <citation type="submission" date="2018-03" db="EMBL/GenBank/DDBJ databases">
        <title>The Triticum urartu genome reveals the dynamic nature of wheat genome evolution.</title>
        <authorList>
            <person name="Ling H."/>
            <person name="Ma B."/>
            <person name="Shi X."/>
            <person name="Liu H."/>
            <person name="Dong L."/>
            <person name="Sun H."/>
            <person name="Cao Y."/>
            <person name="Gao Q."/>
            <person name="Zheng S."/>
            <person name="Li Y."/>
            <person name="Yu Y."/>
            <person name="Du H."/>
            <person name="Qi M."/>
            <person name="Li Y."/>
            <person name="Yu H."/>
            <person name="Cui Y."/>
            <person name="Wang N."/>
            <person name="Chen C."/>
            <person name="Wu H."/>
            <person name="Zhao Y."/>
            <person name="Zhang J."/>
            <person name="Li Y."/>
            <person name="Zhou W."/>
            <person name="Zhang B."/>
            <person name="Hu W."/>
            <person name="Eijk M."/>
            <person name="Tang J."/>
            <person name="Witsenboer H."/>
            <person name="Zhao S."/>
            <person name="Li Z."/>
            <person name="Zhang A."/>
            <person name="Wang D."/>
            <person name="Liang C."/>
        </authorList>
    </citation>
    <scope>NUCLEOTIDE SEQUENCE [LARGE SCALE GENOMIC DNA]</scope>
    <source>
        <strain evidence="1">cv. G1812</strain>
    </source>
</reference>
<evidence type="ECO:0000313" key="2">
    <source>
        <dbReference type="Proteomes" id="UP000015106"/>
    </source>
</evidence>
<dbReference type="Proteomes" id="UP000015106">
    <property type="component" value="Chromosome 2"/>
</dbReference>
<sequence>MLDLQCVRTTVIGLETVVLRRCLEMLIHYPSSIFYNCVQRTMKLRNYRKISLQLSDVTGIIKNLILFQMITCTTMLIHGHSDSAFGHYQQEMRCFHLIILIFYLLNNLPRIRFVKEDLIHGCIFPLIILRT</sequence>
<protein>
    <submittedName>
        <fullName evidence="1">Uncharacterized protein</fullName>
    </submittedName>
</protein>
<accession>A0A8R7PFE9</accession>
<organism evidence="1 2">
    <name type="scientific">Triticum urartu</name>
    <name type="common">Red wild einkorn</name>
    <name type="synonym">Crithodium urartu</name>
    <dbReference type="NCBI Taxonomy" id="4572"/>
    <lineage>
        <taxon>Eukaryota</taxon>
        <taxon>Viridiplantae</taxon>
        <taxon>Streptophyta</taxon>
        <taxon>Embryophyta</taxon>
        <taxon>Tracheophyta</taxon>
        <taxon>Spermatophyta</taxon>
        <taxon>Magnoliopsida</taxon>
        <taxon>Liliopsida</taxon>
        <taxon>Poales</taxon>
        <taxon>Poaceae</taxon>
        <taxon>BOP clade</taxon>
        <taxon>Pooideae</taxon>
        <taxon>Triticodae</taxon>
        <taxon>Triticeae</taxon>
        <taxon>Triticinae</taxon>
        <taxon>Triticum</taxon>
    </lineage>
</organism>